<protein>
    <submittedName>
        <fullName evidence="1">Uncharacterized protein</fullName>
    </submittedName>
</protein>
<dbReference type="Proteomes" id="UP000279275">
    <property type="component" value="Unassembled WGS sequence"/>
</dbReference>
<evidence type="ECO:0000313" key="1">
    <source>
        <dbReference type="EMBL" id="RMI28984.1"/>
    </source>
</evidence>
<evidence type="ECO:0000313" key="2">
    <source>
        <dbReference type="Proteomes" id="UP000279275"/>
    </source>
</evidence>
<keyword evidence="2" id="KW-1185">Reference proteome</keyword>
<dbReference type="AlphaFoldDB" id="A0A3M2KVF5"/>
<reference evidence="1 2" key="1">
    <citation type="submission" date="2018-10" db="EMBL/GenBank/DDBJ databases">
        <title>Isolation from cow dung.</title>
        <authorList>
            <person name="Ling L."/>
        </authorList>
    </citation>
    <scope>NUCLEOTIDE SEQUENCE [LARGE SCALE GENOMIC DNA]</scope>
    <source>
        <strain evidence="1 2">NEAU-LL90</strain>
    </source>
</reference>
<name>A0A3M2KVF5_9NOCA</name>
<proteinExistence type="predicted"/>
<gene>
    <name evidence="1" type="ORF">EBN03_28020</name>
</gene>
<comment type="caution">
    <text evidence="1">The sequence shown here is derived from an EMBL/GenBank/DDBJ whole genome shotgun (WGS) entry which is preliminary data.</text>
</comment>
<accession>A0A3M2KVF5</accession>
<organism evidence="1 2">
    <name type="scientific">Nocardia stercoris</name>
    <dbReference type="NCBI Taxonomy" id="2483361"/>
    <lineage>
        <taxon>Bacteria</taxon>
        <taxon>Bacillati</taxon>
        <taxon>Actinomycetota</taxon>
        <taxon>Actinomycetes</taxon>
        <taxon>Mycobacteriales</taxon>
        <taxon>Nocardiaceae</taxon>
        <taxon>Nocardia</taxon>
    </lineage>
</organism>
<sequence>MATLAGLAILVASSVLSLQKPEGYREPPESKLEWHNDLVQVSGAHAFIYGRDGAPSDIADGMDVIPTPVTLVYVLAFAPDNLHDGGNQVVHFLTTTDRIVAGPTPFHQQFAELIADANVSGYMICPRPNRLADCSPWQQVGG</sequence>
<dbReference type="EMBL" id="RFFH01000017">
    <property type="protein sequence ID" value="RMI28984.1"/>
    <property type="molecule type" value="Genomic_DNA"/>
</dbReference>